<keyword evidence="5" id="KW-1133">Transmembrane helix</keyword>
<feature type="transmembrane region" description="Helical" evidence="5">
    <location>
        <begin position="240"/>
        <end position="258"/>
    </location>
</feature>
<feature type="transmembrane region" description="Helical" evidence="5">
    <location>
        <begin position="110"/>
        <end position="128"/>
    </location>
</feature>
<keyword evidence="5" id="KW-0812">Transmembrane</keyword>
<dbReference type="InterPro" id="IPR050482">
    <property type="entry name" value="Sensor_HK_TwoCompSys"/>
</dbReference>
<dbReference type="InterPro" id="IPR003594">
    <property type="entry name" value="HATPase_dom"/>
</dbReference>
<dbReference type="GO" id="GO:0016301">
    <property type="term" value="F:kinase activity"/>
    <property type="evidence" value="ECO:0007669"/>
    <property type="project" value="UniProtKB-KW"/>
</dbReference>
<evidence type="ECO:0000256" key="4">
    <source>
        <dbReference type="SAM" id="MobiDB-lite"/>
    </source>
</evidence>
<dbReference type="SMART" id="SM00387">
    <property type="entry name" value="HATPase_c"/>
    <property type="match status" value="1"/>
</dbReference>
<keyword evidence="1" id="KW-0808">Transferase</keyword>
<feature type="transmembrane region" description="Helical" evidence="5">
    <location>
        <begin position="41"/>
        <end position="63"/>
    </location>
</feature>
<gene>
    <name evidence="7" type="ORF">AGRA3207_006473</name>
</gene>
<accession>A0ABX8R3K2</accession>
<dbReference type="RefSeq" id="WP_231330942.1">
    <property type="nucleotide sequence ID" value="NZ_CP059572.1"/>
</dbReference>
<evidence type="ECO:0000256" key="1">
    <source>
        <dbReference type="ARBA" id="ARBA00022679"/>
    </source>
</evidence>
<dbReference type="Gene3D" id="3.30.565.10">
    <property type="entry name" value="Histidine kinase-like ATPase, C-terminal domain"/>
    <property type="match status" value="1"/>
</dbReference>
<dbReference type="PANTHER" id="PTHR24421">
    <property type="entry name" value="NITRATE/NITRITE SENSOR PROTEIN NARX-RELATED"/>
    <property type="match status" value="1"/>
</dbReference>
<keyword evidence="5" id="KW-0472">Membrane</keyword>
<evidence type="ECO:0000313" key="8">
    <source>
        <dbReference type="Proteomes" id="UP001049518"/>
    </source>
</evidence>
<reference evidence="7" key="1">
    <citation type="submission" date="2020-07" db="EMBL/GenBank/DDBJ databases">
        <authorList>
            <person name="Tarantini F.S."/>
            <person name="Hong K.W."/>
            <person name="Chan K.G."/>
        </authorList>
    </citation>
    <scope>NUCLEOTIDE SEQUENCE</scope>
    <source>
        <strain evidence="7">32-07</strain>
    </source>
</reference>
<feature type="transmembrane region" description="Helical" evidence="5">
    <location>
        <begin position="12"/>
        <end position="35"/>
    </location>
</feature>
<evidence type="ECO:0000256" key="2">
    <source>
        <dbReference type="ARBA" id="ARBA00022777"/>
    </source>
</evidence>
<feature type="transmembrane region" description="Helical" evidence="5">
    <location>
        <begin position="70"/>
        <end position="90"/>
    </location>
</feature>
<feature type="region of interest" description="Disordered" evidence="4">
    <location>
        <begin position="632"/>
        <end position="653"/>
    </location>
</feature>
<feature type="domain" description="Histidine kinase/HSP90-like ATPase" evidence="6">
    <location>
        <begin position="560"/>
        <end position="650"/>
    </location>
</feature>
<dbReference type="Pfam" id="PF02518">
    <property type="entry name" value="HATPase_c"/>
    <property type="match status" value="1"/>
</dbReference>
<dbReference type="Gene3D" id="1.20.5.1930">
    <property type="match status" value="1"/>
</dbReference>
<feature type="transmembrane region" description="Helical" evidence="5">
    <location>
        <begin position="177"/>
        <end position="198"/>
    </location>
</feature>
<sequence>MQTVEHDRGAGRAAVLLALAAVLTVAGSLILGLWLPGGRRVVWWHPEIVIALFWTPVAATLLRHRPGLRVGWLMLGSGFSAALYILALNLGPWFDLHGWAGAGFFTWLGTWLWAIDTFALTLVLPLIFPDGRLVSRWYRPVLVMALLVPVVVCAHLTVDPGARRFHNGVSVYPFQEIPLPISALIIGTLVGGLASVVVRFVRSPPDVRRQIAWVVYPGVLAQTIIYVGENSPIGDPLRNITIAAVPICIAIAITRYRLYDIDLVVSRTLVYAGLVVVITGVYFALVGAASLLAHGRGTLAGLAGAVAAGAVFEPVRRRLQRAVDGLIHGERDPYRIADRLNRRLQTAADPGAALAVAAEVARSALHATGVLIEVLDRDGRTISAEDGELGDRPQLIPLVWHGEPVGRLLFGVARPPDARLSGILARNLAELANAARLAADVQRSRERILRTREEERRRLRRDLHDGLGPTLASLAMTVDAARITLKTDPEAVDALLETLRATMGRTIGDIRDLVYGLRPPALDDLGLAGAIQALGGVVATGDGPKVDVHVEGDLERLSAAAEVAAYRIVQEALTNVHRHAKADCAEVHLYLNGDLHVTVDDDGVGLPPRVRSGIGMSSMRERAAELGGSCTVGPGPNGGTSVRARLPVNGNHP</sequence>
<evidence type="ECO:0000256" key="5">
    <source>
        <dbReference type="SAM" id="Phobius"/>
    </source>
</evidence>
<evidence type="ECO:0000256" key="3">
    <source>
        <dbReference type="ARBA" id="ARBA00023012"/>
    </source>
</evidence>
<dbReference type="SUPFAM" id="SSF55874">
    <property type="entry name" value="ATPase domain of HSP90 chaperone/DNA topoisomerase II/histidine kinase"/>
    <property type="match status" value="1"/>
</dbReference>
<dbReference type="InterPro" id="IPR036890">
    <property type="entry name" value="HATPase_C_sf"/>
</dbReference>
<feature type="transmembrane region" description="Helical" evidence="5">
    <location>
        <begin position="140"/>
        <end position="157"/>
    </location>
</feature>
<dbReference type="Proteomes" id="UP001049518">
    <property type="component" value="Chromosome"/>
</dbReference>
<name>A0ABX8R3K2_9ACTN</name>
<feature type="transmembrane region" description="Helical" evidence="5">
    <location>
        <begin position="270"/>
        <end position="292"/>
    </location>
</feature>
<keyword evidence="2 7" id="KW-0418">Kinase</keyword>
<keyword evidence="3" id="KW-0902">Two-component regulatory system</keyword>
<proteinExistence type="predicted"/>
<evidence type="ECO:0000313" key="7">
    <source>
        <dbReference type="EMBL" id="QXJ25039.1"/>
    </source>
</evidence>
<dbReference type="EMBL" id="CP059572">
    <property type="protein sequence ID" value="QXJ25039.1"/>
    <property type="molecule type" value="Genomic_DNA"/>
</dbReference>
<dbReference type="InterPro" id="IPR011712">
    <property type="entry name" value="Sig_transdc_His_kin_sub3_dim/P"/>
</dbReference>
<dbReference type="CDD" id="cd16917">
    <property type="entry name" value="HATPase_UhpB-NarQ-NarX-like"/>
    <property type="match status" value="1"/>
</dbReference>
<organism evidence="7 8">
    <name type="scientific">Actinomadura graeca</name>
    <dbReference type="NCBI Taxonomy" id="2750812"/>
    <lineage>
        <taxon>Bacteria</taxon>
        <taxon>Bacillati</taxon>
        <taxon>Actinomycetota</taxon>
        <taxon>Actinomycetes</taxon>
        <taxon>Streptosporangiales</taxon>
        <taxon>Thermomonosporaceae</taxon>
        <taxon>Actinomadura</taxon>
    </lineage>
</organism>
<feature type="transmembrane region" description="Helical" evidence="5">
    <location>
        <begin position="210"/>
        <end position="228"/>
    </location>
</feature>
<dbReference type="Pfam" id="PF07730">
    <property type="entry name" value="HisKA_3"/>
    <property type="match status" value="1"/>
</dbReference>
<keyword evidence="8" id="KW-1185">Reference proteome</keyword>
<evidence type="ECO:0000259" key="6">
    <source>
        <dbReference type="SMART" id="SM00387"/>
    </source>
</evidence>
<protein>
    <submittedName>
        <fullName evidence="7">Sensor histidine kinase</fullName>
    </submittedName>
</protein>